<reference evidence="5 6" key="1">
    <citation type="submission" date="2019-01" db="EMBL/GenBank/DDBJ databases">
        <title>Genomic insights into the origins and evolution of symbiotic genes in the Phaseolus vulgaris microsymbionts.</title>
        <authorList>
            <person name="Tong W."/>
        </authorList>
    </citation>
    <scope>NUCLEOTIDE SEQUENCE [LARGE SCALE GENOMIC DNA]</scope>
    <source>
        <strain evidence="5 6">FH23</strain>
    </source>
</reference>
<protein>
    <submittedName>
        <fullName evidence="5">DEAD/DEAH box helicase</fullName>
    </submittedName>
</protein>
<keyword evidence="6" id="KW-1185">Reference proteome</keyword>
<dbReference type="RefSeq" id="WP_054181954.1">
    <property type="nucleotide sequence ID" value="NZ_CP034998.1"/>
</dbReference>
<feature type="domain" description="Helicase C-terminal" evidence="4">
    <location>
        <begin position="286"/>
        <end position="429"/>
    </location>
</feature>
<dbReference type="Proteomes" id="UP000220927">
    <property type="component" value="Chromosome"/>
</dbReference>
<dbReference type="GO" id="GO:0003676">
    <property type="term" value="F:nucleic acid binding"/>
    <property type="evidence" value="ECO:0007669"/>
    <property type="project" value="InterPro"/>
</dbReference>
<dbReference type="EMBL" id="CP034998">
    <property type="protein sequence ID" value="QAS76750.1"/>
    <property type="molecule type" value="Genomic_DNA"/>
</dbReference>
<gene>
    <name evidence="5" type="ORF">CO657_00925</name>
</gene>
<keyword evidence="2" id="KW-0067">ATP-binding</keyword>
<keyword evidence="5" id="KW-0347">Helicase</keyword>
<dbReference type="GO" id="GO:0006289">
    <property type="term" value="P:nucleotide-excision repair"/>
    <property type="evidence" value="ECO:0007669"/>
    <property type="project" value="TreeGrafter"/>
</dbReference>
<keyword evidence="1" id="KW-0547">Nucleotide-binding</keyword>
<dbReference type="PANTHER" id="PTHR47957">
    <property type="entry name" value="ATP-DEPENDENT HELICASE HRQ1"/>
    <property type="match status" value="1"/>
</dbReference>
<dbReference type="InterPro" id="IPR014001">
    <property type="entry name" value="Helicase_ATP-bd"/>
</dbReference>
<dbReference type="Pfam" id="PF00271">
    <property type="entry name" value="Helicase_C"/>
    <property type="match status" value="1"/>
</dbReference>
<dbReference type="PANTHER" id="PTHR47957:SF3">
    <property type="entry name" value="ATP-DEPENDENT HELICASE HRQ1"/>
    <property type="match status" value="1"/>
</dbReference>
<dbReference type="PROSITE" id="PS51194">
    <property type="entry name" value="HELICASE_CTER"/>
    <property type="match status" value="1"/>
</dbReference>
<sequence length="861" mass="94552">MTNVHAAFLDLISDGDLSIVETITIPARNERRAAVPDVYLSGPMRQWLEKRSGSSKTLWSHQSLALEQIAEGENIAIATGTASGKSLIFQVAAFHELMTKGGKTIVLYPLKALLSDQANRWRQMADELSLPPNTIAEIHGHVQTDDRSEAVKSAKIILATPDAIHAWLMRQVSSPSVRDLLCAIRYLVLDEAHAYESVFGSNVAYLVRRLLTARRRACKDKNINKRLQIIAATATILDPSSHLEALTGWPFVTVGEADDGSPSHGRTLLHIEGPAPGGASESVLADICQRISKQTDSGSFIAFHDSRQGVERVANAIDDDQVLPYRSGYEARDREHIEKSLRVGKLKGVVSTSALELGIDIAGFSVGLNMGVPQSRKAFRQRLGRVGRAGPGIFGLIAPRHAFTSLGSTFEDYYAGSVEPSHLYLDNRFIQFAQARCLLEESENLGAETSQPPPGVIWPASFQEIFKLAKPGVRRSKEYDFVAQLGADSPHLNYPLRQVGEANYSIRRKSGPTEEIGSIALNQAIREAYPGATYYHFRNSLHILEWRSTSFDRSIRVDDAKKSPPTKPMLRKTVNIGIGIDDVVSGRIMSNGSSLVAEVFLQVNESVEGYRIGKNTYLYKDLRQKNPAMSRKQRDFRTTGIVIKIDEPWFSGSGEQARNRALVAETLTDLLKREKSVSPNDVDSASTHIAIYKNGTPSRAADTIVIYDSIYGGLRLTEPLYNELAGYIDRLVKAAELAGDHAAVSPEIATKLGTWVSGLEIGSPGPAEQLVPAEGEFLIYSPGSVVSVLQNNVLFERTLIAPMMVNFAGTEILVYSYDSGNGTSGMIPHEQVQATGQDWSYSFWNPLTKLMRDINPDEASF</sequence>
<dbReference type="InterPro" id="IPR011545">
    <property type="entry name" value="DEAD/DEAH_box_helicase_dom"/>
</dbReference>
<dbReference type="GO" id="GO:0043138">
    <property type="term" value="F:3'-5' DNA helicase activity"/>
    <property type="evidence" value="ECO:0007669"/>
    <property type="project" value="TreeGrafter"/>
</dbReference>
<proteinExistence type="predicted"/>
<dbReference type="SMART" id="SM00490">
    <property type="entry name" value="HELICc"/>
    <property type="match status" value="1"/>
</dbReference>
<dbReference type="GO" id="GO:0005524">
    <property type="term" value="F:ATP binding"/>
    <property type="evidence" value="ECO:0007669"/>
    <property type="project" value="UniProtKB-KW"/>
</dbReference>
<name>A0AAE5TSM5_9HYPH</name>
<evidence type="ECO:0000313" key="6">
    <source>
        <dbReference type="Proteomes" id="UP000220927"/>
    </source>
</evidence>
<dbReference type="Pfam" id="PF00270">
    <property type="entry name" value="DEAD"/>
    <property type="match status" value="1"/>
</dbReference>
<accession>A0AAE5TSM5</accession>
<evidence type="ECO:0000259" key="4">
    <source>
        <dbReference type="PROSITE" id="PS51194"/>
    </source>
</evidence>
<dbReference type="PROSITE" id="PS51192">
    <property type="entry name" value="HELICASE_ATP_BIND_1"/>
    <property type="match status" value="1"/>
</dbReference>
<evidence type="ECO:0000256" key="2">
    <source>
        <dbReference type="ARBA" id="ARBA00022840"/>
    </source>
</evidence>
<dbReference type="GO" id="GO:0036297">
    <property type="term" value="P:interstrand cross-link repair"/>
    <property type="evidence" value="ECO:0007669"/>
    <property type="project" value="TreeGrafter"/>
</dbReference>
<evidence type="ECO:0000256" key="1">
    <source>
        <dbReference type="ARBA" id="ARBA00022741"/>
    </source>
</evidence>
<evidence type="ECO:0000259" key="3">
    <source>
        <dbReference type="PROSITE" id="PS51192"/>
    </source>
</evidence>
<keyword evidence="5" id="KW-0378">Hydrolase</keyword>
<evidence type="ECO:0000313" key="5">
    <source>
        <dbReference type="EMBL" id="QAS76750.1"/>
    </source>
</evidence>
<dbReference type="SMART" id="SM00487">
    <property type="entry name" value="DEXDc"/>
    <property type="match status" value="1"/>
</dbReference>
<dbReference type="InterPro" id="IPR027417">
    <property type="entry name" value="P-loop_NTPase"/>
</dbReference>
<dbReference type="KEGG" id="rad:CO657_00925"/>
<feature type="domain" description="Helicase ATP-binding" evidence="3">
    <location>
        <begin position="66"/>
        <end position="254"/>
    </location>
</feature>
<dbReference type="InterPro" id="IPR001650">
    <property type="entry name" value="Helicase_C-like"/>
</dbReference>
<dbReference type="Gene3D" id="3.40.50.300">
    <property type="entry name" value="P-loop containing nucleotide triphosphate hydrolases"/>
    <property type="match status" value="2"/>
</dbReference>
<organism evidence="5 6">
    <name type="scientific">Rhizobium acidisoli</name>
    <dbReference type="NCBI Taxonomy" id="1538158"/>
    <lineage>
        <taxon>Bacteria</taxon>
        <taxon>Pseudomonadati</taxon>
        <taxon>Pseudomonadota</taxon>
        <taxon>Alphaproteobacteria</taxon>
        <taxon>Hyphomicrobiales</taxon>
        <taxon>Rhizobiaceae</taxon>
        <taxon>Rhizobium/Agrobacterium group</taxon>
        <taxon>Rhizobium</taxon>
    </lineage>
</organism>
<dbReference type="AlphaFoldDB" id="A0AAE5TSM5"/>
<dbReference type="SUPFAM" id="SSF52540">
    <property type="entry name" value="P-loop containing nucleoside triphosphate hydrolases"/>
    <property type="match status" value="1"/>
</dbReference>